<reference evidence="2" key="1">
    <citation type="journal article" date="2019" name="Sci. Rep.">
        <title>Draft genome of Tanacetum cinerariifolium, the natural source of mosquito coil.</title>
        <authorList>
            <person name="Yamashiro T."/>
            <person name="Shiraishi A."/>
            <person name="Satake H."/>
            <person name="Nakayama K."/>
        </authorList>
    </citation>
    <scope>NUCLEOTIDE SEQUENCE</scope>
</reference>
<feature type="compositionally biased region" description="Polar residues" evidence="1">
    <location>
        <begin position="116"/>
        <end position="129"/>
    </location>
</feature>
<name>A0A699L698_TANCI</name>
<gene>
    <name evidence="2" type="ORF">Tci_698731</name>
</gene>
<evidence type="ECO:0000256" key="1">
    <source>
        <dbReference type="SAM" id="MobiDB-lite"/>
    </source>
</evidence>
<evidence type="ECO:0008006" key="3">
    <source>
        <dbReference type="Google" id="ProtNLM"/>
    </source>
</evidence>
<dbReference type="EMBL" id="BKCJ010589186">
    <property type="protein sequence ID" value="GFB26760.1"/>
    <property type="molecule type" value="Genomic_DNA"/>
</dbReference>
<comment type="caution">
    <text evidence="2">The sequence shown here is derived from an EMBL/GenBank/DDBJ whole genome shotgun (WGS) entry which is preliminary data.</text>
</comment>
<evidence type="ECO:0000313" key="2">
    <source>
        <dbReference type="EMBL" id="GFB26760.1"/>
    </source>
</evidence>
<accession>A0A699L698</accession>
<dbReference type="AlphaFoldDB" id="A0A699L698"/>
<organism evidence="2">
    <name type="scientific">Tanacetum cinerariifolium</name>
    <name type="common">Dalmatian daisy</name>
    <name type="synonym">Chrysanthemum cinerariifolium</name>
    <dbReference type="NCBI Taxonomy" id="118510"/>
    <lineage>
        <taxon>Eukaryota</taxon>
        <taxon>Viridiplantae</taxon>
        <taxon>Streptophyta</taxon>
        <taxon>Embryophyta</taxon>
        <taxon>Tracheophyta</taxon>
        <taxon>Spermatophyta</taxon>
        <taxon>Magnoliopsida</taxon>
        <taxon>eudicotyledons</taxon>
        <taxon>Gunneridae</taxon>
        <taxon>Pentapetalae</taxon>
        <taxon>asterids</taxon>
        <taxon>campanulids</taxon>
        <taxon>Asterales</taxon>
        <taxon>Asteraceae</taxon>
        <taxon>Asteroideae</taxon>
        <taxon>Anthemideae</taxon>
        <taxon>Anthemidinae</taxon>
        <taxon>Tanacetum</taxon>
    </lineage>
</organism>
<protein>
    <recommendedName>
        <fullName evidence="3">Xylulose kinase-1</fullName>
    </recommendedName>
</protein>
<feature type="non-terminal residue" evidence="2">
    <location>
        <position position="179"/>
    </location>
</feature>
<proteinExistence type="predicted"/>
<feature type="region of interest" description="Disordered" evidence="1">
    <location>
        <begin position="116"/>
        <end position="156"/>
    </location>
</feature>
<sequence length="179" mass="19621">MPTLKFADTHNMVAFLSKPIESKGFEGMVDFLNANPIKYALTVNPTIYVSCIEQIWSTAKAKTINEEGQIHAKVDGNKVIISKASIIRDIQFVDEEDEAVYKELDDSLVRAAITSSSLEPEQDNGNINKTKFRATPNDSSSQGTDSGGGPRCQEAIGDTIAQTRFENMSKLSSDSLLTR</sequence>